<feature type="region of interest" description="Disordered" evidence="1">
    <location>
        <begin position="109"/>
        <end position="129"/>
    </location>
</feature>
<evidence type="ECO:0000313" key="3">
    <source>
        <dbReference type="Proteomes" id="UP001164963"/>
    </source>
</evidence>
<keyword evidence="3" id="KW-1185">Reference proteome</keyword>
<sequence>MTKWDIDPDGVRRVLKNTAEVGGEFEKEFTSYNDDLVGSATSAGTMVLGGTEIPKGGAFGPVAQALQEFQEHTLDDLKFLPVRAAKSMTGARLATEAYLAGDLDMAKNKQEQYSKAPTPEELKGKGPKK</sequence>
<proteinExistence type="predicted"/>
<dbReference type="EMBL" id="CP098740">
    <property type="protein sequence ID" value="UZK53707.1"/>
    <property type="molecule type" value="Genomic_DNA"/>
</dbReference>
<dbReference type="RefSeq" id="WP_265539770.1">
    <property type="nucleotide sequence ID" value="NZ_CP098740.1"/>
</dbReference>
<reference evidence="2" key="1">
    <citation type="journal article" date="2022" name="Front. Microbiol.">
        <title>Mirubactin C rescues the lethal effect of cell wall biosynthesis mutations in Bacillus subtilis.</title>
        <authorList>
            <person name="Kepplinger B."/>
            <person name="Wen X."/>
            <person name="Tyler A.R."/>
            <person name="Kim B.Y."/>
            <person name="Brown J."/>
            <person name="Banks P."/>
            <person name="Dashti Y."/>
            <person name="Mackenzie E.S."/>
            <person name="Wills C."/>
            <person name="Kawai Y."/>
            <person name="Waldron K.J."/>
            <person name="Allenby N.E.E."/>
            <person name="Wu L.J."/>
            <person name="Hall M.J."/>
            <person name="Errington J."/>
        </authorList>
    </citation>
    <scope>NUCLEOTIDE SEQUENCE</scope>
    <source>
        <strain evidence="2">MDA8-470</strain>
    </source>
</reference>
<dbReference type="Pfam" id="PF20117">
    <property type="entry name" value="DUF6507"/>
    <property type="match status" value="1"/>
</dbReference>
<dbReference type="InterPro" id="IPR045436">
    <property type="entry name" value="DUF6507"/>
</dbReference>
<name>A0ABY6PNC9_9ACTN</name>
<accession>A0ABY6PNC9</accession>
<organism evidence="2 3">
    <name type="scientific">Streptomyces drozdowiczii</name>
    <dbReference type="NCBI Taxonomy" id="202862"/>
    <lineage>
        <taxon>Bacteria</taxon>
        <taxon>Bacillati</taxon>
        <taxon>Actinomycetota</taxon>
        <taxon>Actinomycetes</taxon>
        <taxon>Kitasatosporales</taxon>
        <taxon>Streptomycetaceae</taxon>
        <taxon>Streptomyces</taxon>
    </lineage>
</organism>
<evidence type="ECO:0000313" key="2">
    <source>
        <dbReference type="EMBL" id="UZK53707.1"/>
    </source>
</evidence>
<protein>
    <submittedName>
        <fullName evidence="2">DUF6507 family protein</fullName>
    </submittedName>
</protein>
<dbReference type="Proteomes" id="UP001164963">
    <property type="component" value="Chromosome"/>
</dbReference>
<evidence type="ECO:0000256" key="1">
    <source>
        <dbReference type="SAM" id="MobiDB-lite"/>
    </source>
</evidence>
<gene>
    <name evidence="2" type="ORF">NEH16_05685</name>
</gene>